<dbReference type="NCBIfam" id="NF033657">
    <property type="entry name" value="choice_anch_F"/>
    <property type="match status" value="1"/>
</dbReference>
<accession>A0A1G8PA23</accession>
<evidence type="ECO:0000313" key="4">
    <source>
        <dbReference type="Proteomes" id="UP000199340"/>
    </source>
</evidence>
<keyword evidence="2" id="KW-0732">Signal</keyword>
<evidence type="ECO:0000256" key="2">
    <source>
        <dbReference type="SAM" id="SignalP"/>
    </source>
</evidence>
<gene>
    <name evidence="3" type="ORF">SAMN05421850_106144</name>
</gene>
<feature type="chain" id="PRO_5011438258" description="VPLPA-CTERM protein sorting domain-containing protein" evidence="2">
    <location>
        <begin position="25"/>
        <end position="397"/>
    </location>
</feature>
<organism evidence="3 4">
    <name type="scientific">Lutimaribacter saemankumensis</name>
    <dbReference type="NCBI Taxonomy" id="490829"/>
    <lineage>
        <taxon>Bacteria</taxon>
        <taxon>Pseudomonadati</taxon>
        <taxon>Pseudomonadota</taxon>
        <taxon>Alphaproteobacteria</taxon>
        <taxon>Rhodobacterales</taxon>
        <taxon>Roseobacteraceae</taxon>
        <taxon>Lutimaribacter</taxon>
    </lineage>
</organism>
<keyword evidence="4" id="KW-1185">Reference proteome</keyword>
<name>A0A1G8PA23_9RHOB</name>
<reference evidence="3 4" key="1">
    <citation type="submission" date="2016-10" db="EMBL/GenBank/DDBJ databases">
        <authorList>
            <person name="de Groot N.N."/>
        </authorList>
    </citation>
    <scope>NUCLEOTIDE SEQUENCE [LARGE SCALE GENOMIC DNA]</scope>
    <source>
        <strain evidence="3 4">DSM 28010</strain>
    </source>
</reference>
<sequence length="397" mass="42267">MTPKSKLLLSALPALLFLAAPVNAATILGWNKDNVDVGSDPATVGDTGVSVVYDRDATDPDAVTNGRIAFTPPEAVSPGIYVVPETYTQGGSDPLTLDGCIMTSNPTATCTSPFQSGKRVKTQVTDTGPIDLVFDLAQGAESNYQVFYRLINQTMQSLDGFSLELGFGVGDSFQQASATDGVTFSTAFQAQPASAGASSTTQFPFGLFGDAISNPNFSLDGFFAPERAGLNVLQTETTLTSTGFFGPYDGLFGSWLSQESVPMGAFWDNDNDASTDALLMAWYTDGSWEMRRDVLDLVAGTAKSLTGVDVEYFTDFSALVARLGLGDALFEDAIEDLANLNVNFAINLSDSIQYQSFTLRTTTYPTVTTIPLPFSAPLLAGGVGFLTLVTRRRRKTS</sequence>
<keyword evidence="1" id="KW-0812">Transmembrane</keyword>
<dbReference type="OrthoDB" id="7486720at2"/>
<feature type="signal peptide" evidence="2">
    <location>
        <begin position="1"/>
        <end position="24"/>
    </location>
</feature>
<evidence type="ECO:0008006" key="5">
    <source>
        <dbReference type="Google" id="ProtNLM"/>
    </source>
</evidence>
<feature type="transmembrane region" description="Helical" evidence="1">
    <location>
        <begin position="370"/>
        <end position="389"/>
    </location>
</feature>
<dbReference type="Proteomes" id="UP000199340">
    <property type="component" value="Unassembled WGS sequence"/>
</dbReference>
<keyword evidence="1" id="KW-0472">Membrane</keyword>
<dbReference type="EMBL" id="FNEB01000006">
    <property type="protein sequence ID" value="SDI89312.1"/>
    <property type="molecule type" value="Genomic_DNA"/>
</dbReference>
<proteinExistence type="predicted"/>
<evidence type="ECO:0000313" key="3">
    <source>
        <dbReference type="EMBL" id="SDI89312.1"/>
    </source>
</evidence>
<dbReference type="AlphaFoldDB" id="A0A1G8PA23"/>
<protein>
    <recommendedName>
        <fullName evidence="5">VPLPA-CTERM protein sorting domain-containing protein</fullName>
    </recommendedName>
</protein>
<dbReference type="STRING" id="490829.SAMN05421850_106144"/>
<evidence type="ECO:0000256" key="1">
    <source>
        <dbReference type="SAM" id="Phobius"/>
    </source>
</evidence>
<keyword evidence="1" id="KW-1133">Transmembrane helix</keyword>